<dbReference type="EMBL" id="BAABAQ010000013">
    <property type="protein sequence ID" value="GAA4203679.1"/>
    <property type="molecule type" value="Genomic_DNA"/>
</dbReference>
<reference evidence="3" key="1">
    <citation type="journal article" date="2019" name="Int. J. Syst. Evol. Microbiol.">
        <title>The Global Catalogue of Microorganisms (GCM) 10K type strain sequencing project: providing services to taxonomists for standard genome sequencing and annotation.</title>
        <authorList>
            <consortium name="The Broad Institute Genomics Platform"/>
            <consortium name="The Broad Institute Genome Sequencing Center for Infectious Disease"/>
            <person name="Wu L."/>
            <person name="Ma J."/>
        </authorList>
    </citation>
    <scope>NUCLEOTIDE SEQUENCE [LARGE SCALE GENOMIC DNA]</scope>
    <source>
        <strain evidence="3">JCM 17388</strain>
    </source>
</reference>
<name>A0ABP8BCT8_9ACTN</name>
<sequence>MSDRVRVLVFVTAADAGPEAVEGAYHRISRSLTGTPGLLANELLRSVHDPAGFVVMSEWRDMDAFRAWEEGESHRSTTAPLRPLQDHSRGASFGVYTVQAVYENRTAAYAGGEKG</sequence>
<accession>A0ABP8BCT8</accession>
<dbReference type="InterPro" id="IPR007138">
    <property type="entry name" value="ABM_dom"/>
</dbReference>
<dbReference type="Pfam" id="PF03992">
    <property type="entry name" value="ABM"/>
    <property type="match status" value="1"/>
</dbReference>
<dbReference type="SUPFAM" id="SSF54909">
    <property type="entry name" value="Dimeric alpha+beta barrel"/>
    <property type="match status" value="1"/>
</dbReference>
<protein>
    <submittedName>
        <fullName evidence="2">Antibiotic biosynthesis monooxygenase</fullName>
    </submittedName>
</protein>
<keyword evidence="3" id="KW-1185">Reference proteome</keyword>
<evidence type="ECO:0000313" key="3">
    <source>
        <dbReference type="Proteomes" id="UP001501251"/>
    </source>
</evidence>
<evidence type="ECO:0000259" key="1">
    <source>
        <dbReference type="Pfam" id="PF03992"/>
    </source>
</evidence>
<organism evidence="2 3">
    <name type="scientific">Streptosporangium oxazolinicum</name>
    <dbReference type="NCBI Taxonomy" id="909287"/>
    <lineage>
        <taxon>Bacteria</taxon>
        <taxon>Bacillati</taxon>
        <taxon>Actinomycetota</taxon>
        <taxon>Actinomycetes</taxon>
        <taxon>Streptosporangiales</taxon>
        <taxon>Streptosporangiaceae</taxon>
        <taxon>Streptosporangium</taxon>
    </lineage>
</organism>
<gene>
    <name evidence="2" type="ORF">GCM10022252_61700</name>
</gene>
<comment type="caution">
    <text evidence="2">The sequence shown here is derived from an EMBL/GenBank/DDBJ whole genome shotgun (WGS) entry which is preliminary data.</text>
</comment>
<proteinExistence type="predicted"/>
<feature type="domain" description="ABM" evidence="1">
    <location>
        <begin position="7"/>
        <end position="76"/>
    </location>
</feature>
<keyword evidence="2" id="KW-0560">Oxidoreductase</keyword>
<dbReference type="GO" id="GO:0004497">
    <property type="term" value="F:monooxygenase activity"/>
    <property type="evidence" value="ECO:0007669"/>
    <property type="project" value="UniProtKB-KW"/>
</dbReference>
<dbReference type="Gene3D" id="3.30.70.100">
    <property type="match status" value="1"/>
</dbReference>
<evidence type="ECO:0000313" key="2">
    <source>
        <dbReference type="EMBL" id="GAA4203679.1"/>
    </source>
</evidence>
<dbReference type="Proteomes" id="UP001501251">
    <property type="component" value="Unassembled WGS sequence"/>
</dbReference>
<dbReference type="InterPro" id="IPR011008">
    <property type="entry name" value="Dimeric_a/b-barrel"/>
</dbReference>
<keyword evidence="2" id="KW-0503">Monooxygenase</keyword>